<accession>A0A192A888</accession>
<dbReference type="AlphaFoldDB" id="A0A192A888"/>
<evidence type="ECO:0000313" key="1">
    <source>
        <dbReference type="EMBL" id="ANJ76568.1"/>
    </source>
</evidence>
<name>A0A192A888_9RALS</name>
<dbReference type="Proteomes" id="UP000078572">
    <property type="component" value="Plasmid pRI-1"/>
</dbReference>
<sequence length="165" mass="17673">MTKHIVEGYTQSSLKEQLGAMGFESLGEREFEEGSVVETAASDLLFVVLGVKESTFRKSVAGLVGGDLDWSFVDCHDEMFVVGTRASNQTVIGVLGAAIRLGLEVAKPRSTSDELDLVPVRKSGKEMLSFFGRDLFFGALHGASVKAGLVVSPTVFSVGRPLVNF</sequence>
<dbReference type="OrthoDB" id="9133830at2"/>
<protein>
    <submittedName>
        <fullName evidence="1">Uncharacterized protein</fullName>
    </submittedName>
</protein>
<reference evidence="2" key="1">
    <citation type="submission" date="2016-06" db="EMBL/GenBank/DDBJ databases">
        <authorList>
            <person name="Xu Y."/>
            <person name="Nagy A."/>
            <person name="Yan X."/>
            <person name="Kim S.W."/>
            <person name="Haley B."/>
            <person name="Liu N.T."/>
            <person name="Nou X."/>
        </authorList>
    </citation>
    <scope>NUCLEOTIDE SEQUENCE [LARGE SCALE GENOMIC DNA]</scope>
    <source>
        <strain evidence="2">ATCC 49129</strain>
        <plasmid evidence="2">pri-1</plasmid>
    </source>
</reference>
<dbReference type="EMBL" id="CP016024">
    <property type="protein sequence ID" value="ANJ76568.1"/>
    <property type="molecule type" value="Genomic_DNA"/>
</dbReference>
<organism evidence="1 2">
    <name type="scientific">Ralstonia insidiosa</name>
    <dbReference type="NCBI Taxonomy" id="190721"/>
    <lineage>
        <taxon>Bacteria</taxon>
        <taxon>Pseudomonadati</taxon>
        <taxon>Pseudomonadota</taxon>
        <taxon>Betaproteobacteria</taxon>
        <taxon>Burkholderiales</taxon>
        <taxon>Burkholderiaceae</taxon>
        <taxon>Ralstonia</taxon>
    </lineage>
</organism>
<geneLocation type="plasmid" evidence="2">
    <name>pri-1</name>
</geneLocation>
<keyword evidence="1" id="KW-0614">Plasmid</keyword>
<proteinExistence type="predicted"/>
<evidence type="ECO:0000313" key="2">
    <source>
        <dbReference type="Proteomes" id="UP000078572"/>
    </source>
</evidence>
<keyword evidence="2" id="KW-1185">Reference proteome</keyword>
<gene>
    <name evidence="1" type="ORF">A9Y76_27440</name>
</gene>